<name>A0A2H4PEU0_9CAUD</name>
<protein>
    <submittedName>
        <fullName evidence="1">Uncharacterized protein</fullName>
    </submittedName>
</protein>
<organism evidence="1 2">
    <name type="scientific">Gordonia phage Bjanes7</name>
    <dbReference type="NCBI Taxonomy" id="2047832"/>
    <lineage>
        <taxon>Viruses</taxon>
        <taxon>Duplodnaviria</taxon>
        <taxon>Heunggongvirae</taxon>
        <taxon>Uroviricota</taxon>
        <taxon>Caudoviricetes</taxon>
        <taxon>Attisvirus</taxon>
        <taxon>Attisvirus bjanes7</taxon>
    </lineage>
</organism>
<evidence type="ECO:0000313" key="1">
    <source>
        <dbReference type="EMBL" id="ATW60745.1"/>
    </source>
</evidence>
<proteinExistence type="predicted"/>
<sequence length="103" mass="11517">MMSAPEIHSSAIDAALPDFDAVVACEFEKDCDQPAVWRVVAHGIRVGETECSVRTYVMCDDCLTVMRKITEDHLRQRGRPGICRSCAQFFRQVSDVIRSVVAL</sequence>
<accession>A0A2H4PEU0</accession>
<dbReference type="EMBL" id="MG099941">
    <property type="protein sequence ID" value="ATW60745.1"/>
    <property type="molecule type" value="Genomic_DNA"/>
</dbReference>
<reference evidence="1 2" key="1">
    <citation type="submission" date="2017-10" db="EMBL/GenBank/DDBJ databases">
        <authorList>
            <person name="Bjanes L."/>
            <person name="Combs L."/>
            <person name="Graham A."/>
            <person name="Davis J.P."/>
            <person name="Huynh A."/>
            <person name="Julian D."/>
            <person name="Warner M.H."/>
            <person name="Garlena R.A."/>
            <person name="Russell D.A."/>
            <person name="Pope W.H."/>
            <person name="Jacobs-Sera D."/>
            <person name="Hendrix R.W."/>
            <person name="Hatfull G.F."/>
        </authorList>
    </citation>
    <scope>NUCLEOTIDE SEQUENCE [LARGE SCALE GENOMIC DNA]</scope>
</reference>
<gene>
    <name evidence="1" type="ORF">SEA_BJANES7_49</name>
</gene>
<dbReference type="Proteomes" id="UP000241574">
    <property type="component" value="Segment"/>
</dbReference>
<evidence type="ECO:0000313" key="2">
    <source>
        <dbReference type="Proteomes" id="UP000241574"/>
    </source>
</evidence>
<keyword evidence="2" id="KW-1185">Reference proteome</keyword>